<dbReference type="Proteomes" id="UP000198618">
    <property type="component" value="Unassembled WGS sequence"/>
</dbReference>
<gene>
    <name evidence="1" type="ORF">SAMN05216389_1404</name>
</gene>
<evidence type="ECO:0000313" key="1">
    <source>
        <dbReference type="EMBL" id="SET84922.1"/>
    </source>
</evidence>
<keyword evidence="2" id="KW-1185">Reference proteome</keyword>
<name>A0A1I0HLY7_9BACI</name>
<reference evidence="1 2" key="1">
    <citation type="submission" date="2016-10" db="EMBL/GenBank/DDBJ databases">
        <authorList>
            <person name="de Groot N.N."/>
        </authorList>
    </citation>
    <scope>NUCLEOTIDE SEQUENCE [LARGE SCALE GENOMIC DNA]</scope>
    <source>
        <strain evidence="1 2">IBRC-M 10780</strain>
    </source>
</reference>
<dbReference type="Pfam" id="PF17356">
    <property type="entry name" value="PBSX_XtrA"/>
    <property type="match status" value="1"/>
</dbReference>
<dbReference type="STRING" id="930131.SAMN05216389_1404"/>
<proteinExistence type="predicted"/>
<dbReference type="AlphaFoldDB" id="A0A1I0HLY7"/>
<accession>A0A1I0HLY7</accession>
<protein>
    <submittedName>
        <fullName evidence="1">Uncharacterized protein</fullName>
    </submittedName>
</protein>
<dbReference type="EMBL" id="FOHE01000040">
    <property type="protein sequence ID" value="SET84922.1"/>
    <property type="molecule type" value="Genomic_DNA"/>
</dbReference>
<dbReference type="InterPro" id="IPR035530">
    <property type="entry name" value="PBSX_XtrA"/>
</dbReference>
<organism evidence="1 2">
    <name type="scientific">Oceanobacillus limi</name>
    <dbReference type="NCBI Taxonomy" id="930131"/>
    <lineage>
        <taxon>Bacteria</taxon>
        <taxon>Bacillati</taxon>
        <taxon>Bacillota</taxon>
        <taxon>Bacilli</taxon>
        <taxon>Bacillales</taxon>
        <taxon>Bacillaceae</taxon>
        <taxon>Oceanobacillus</taxon>
    </lineage>
</organism>
<evidence type="ECO:0000313" key="2">
    <source>
        <dbReference type="Proteomes" id="UP000198618"/>
    </source>
</evidence>
<sequence length="87" mass="9915">MRKVACVILVIKRHCNNNSGGGIVRLKKISFENEKLNLDIKEGDKPFVVVYCQGKAKITYLPEHGETKVITHQGRVKRVKFDEGEDF</sequence>